<gene>
    <name evidence="11" type="ORF">GE061_005914</name>
</gene>
<evidence type="ECO:0000313" key="12">
    <source>
        <dbReference type="Proteomes" id="UP000466442"/>
    </source>
</evidence>
<dbReference type="GO" id="GO:0007165">
    <property type="term" value="P:signal transduction"/>
    <property type="evidence" value="ECO:0007669"/>
    <property type="project" value="UniProtKB-KW"/>
</dbReference>
<feature type="transmembrane region" description="Helical" evidence="10">
    <location>
        <begin position="128"/>
        <end position="150"/>
    </location>
</feature>
<feature type="transmembrane region" description="Helical" evidence="10">
    <location>
        <begin position="264"/>
        <end position="285"/>
    </location>
</feature>
<feature type="transmembrane region" description="Helical" evidence="10">
    <location>
        <begin position="41"/>
        <end position="60"/>
    </location>
</feature>
<evidence type="ECO:0000256" key="4">
    <source>
        <dbReference type="ARBA" id="ARBA00022692"/>
    </source>
</evidence>
<dbReference type="InterPro" id="IPR004117">
    <property type="entry name" value="7tm6_olfct_rcpt"/>
</dbReference>
<comment type="caution">
    <text evidence="10">Lacks conserved residue(s) required for the propagation of feature annotation.</text>
</comment>
<feature type="transmembrane region" description="Helical" evidence="10">
    <location>
        <begin position="72"/>
        <end position="90"/>
    </location>
</feature>
<proteinExistence type="inferred from homology"/>
<dbReference type="GO" id="GO:0005886">
    <property type="term" value="C:plasma membrane"/>
    <property type="evidence" value="ECO:0007669"/>
    <property type="project" value="UniProtKB-SubCell"/>
</dbReference>
<evidence type="ECO:0000256" key="7">
    <source>
        <dbReference type="ARBA" id="ARBA00023136"/>
    </source>
</evidence>
<evidence type="ECO:0000256" key="1">
    <source>
        <dbReference type="ARBA" id="ARBA00004651"/>
    </source>
</evidence>
<sequence>MSELHPDIAKYIKLMQSTRYWYFREDSSSHPALDLFRRTYYHVRPTLFLVTFLVNGYGIYNSDGFGVLDGNLLFVPLSVASLVTTSTIYFNRHQHRKLTMLLNQRFLDNNEKWMVEIKTKFATSAWKFLKIVILYQTFCATFYVVVPFMADTILHHVFGYLKAPFFFPLTFSVFLPSEVTWDAQYYAVMLLDAWAGFEIIANLQGFIICYTVMTVFSLTEIIIFKEKIKSLNLERSKEDVNEELRMVVDWHNDIIGLNKELKAFLGPTCAFQSLFTSLVLTLTIFTTTVTTDITVVLAYATGAFFYFSAGLLYCSLGQLLENQSSEVFEMLCNLPWYRSSPDIRKSLNMMIRQAHNPLIIDYHGHSKMNLENFMEILRSAYSYFTLLQSMTSSE</sequence>
<keyword evidence="5 10" id="KW-0552">Olfaction</keyword>
<dbReference type="PANTHER" id="PTHR21137">
    <property type="entry name" value="ODORANT RECEPTOR"/>
    <property type="match status" value="1"/>
</dbReference>
<feature type="transmembrane region" description="Helical" evidence="10">
    <location>
        <begin position="199"/>
        <end position="224"/>
    </location>
</feature>
<protein>
    <recommendedName>
        <fullName evidence="10">Odorant receptor</fullName>
    </recommendedName>
</protein>
<comment type="subcellular location">
    <subcellularLocation>
        <location evidence="1 10">Cell membrane</location>
        <topology evidence="1 10">Multi-pass membrane protein</topology>
    </subcellularLocation>
</comment>
<dbReference type="EMBL" id="WIXP02000014">
    <property type="protein sequence ID" value="KAF6199616.1"/>
    <property type="molecule type" value="Genomic_DNA"/>
</dbReference>
<keyword evidence="3 10" id="KW-0716">Sensory transduction</keyword>
<dbReference type="GO" id="GO:0005549">
    <property type="term" value="F:odorant binding"/>
    <property type="evidence" value="ECO:0007669"/>
    <property type="project" value="InterPro"/>
</dbReference>
<keyword evidence="8 10" id="KW-0675">Receptor</keyword>
<evidence type="ECO:0000256" key="5">
    <source>
        <dbReference type="ARBA" id="ARBA00022725"/>
    </source>
</evidence>
<keyword evidence="4 10" id="KW-0812">Transmembrane</keyword>
<evidence type="ECO:0000256" key="9">
    <source>
        <dbReference type="ARBA" id="ARBA00023224"/>
    </source>
</evidence>
<evidence type="ECO:0000256" key="3">
    <source>
        <dbReference type="ARBA" id="ARBA00022606"/>
    </source>
</evidence>
<organism evidence="11 12">
    <name type="scientific">Apolygus lucorum</name>
    <name type="common">Small green plant bug</name>
    <name type="synonym">Lygocoris lucorum</name>
    <dbReference type="NCBI Taxonomy" id="248454"/>
    <lineage>
        <taxon>Eukaryota</taxon>
        <taxon>Metazoa</taxon>
        <taxon>Ecdysozoa</taxon>
        <taxon>Arthropoda</taxon>
        <taxon>Hexapoda</taxon>
        <taxon>Insecta</taxon>
        <taxon>Pterygota</taxon>
        <taxon>Neoptera</taxon>
        <taxon>Paraneoptera</taxon>
        <taxon>Hemiptera</taxon>
        <taxon>Heteroptera</taxon>
        <taxon>Panheteroptera</taxon>
        <taxon>Cimicomorpha</taxon>
        <taxon>Miridae</taxon>
        <taxon>Mirini</taxon>
        <taxon>Apolygus</taxon>
    </lineage>
</organism>
<comment type="similarity">
    <text evidence="10">Belongs to the insect chemoreceptor superfamily. Heteromeric odorant receptor channel (TC 1.A.69) family.</text>
</comment>
<dbReference type="Proteomes" id="UP000466442">
    <property type="component" value="Unassembled WGS sequence"/>
</dbReference>
<evidence type="ECO:0000256" key="8">
    <source>
        <dbReference type="ARBA" id="ARBA00023170"/>
    </source>
</evidence>
<comment type="caution">
    <text evidence="11">The sequence shown here is derived from an EMBL/GenBank/DDBJ whole genome shotgun (WGS) entry which is preliminary data.</text>
</comment>
<dbReference type="Pfam" id="PF02949">
    <property type="entry name" value="7tm_6"/>
    <property type="match status" value="1"/>
</dbReference>
<keyword evidence="6 10" id="KW-1133">Transmembrane helix</keyword>
<feature type="transmembrane region" description="Helical" evidence="10">
    <location>
        <begin position="297"/>
        <end position="316"/>
    </location>
</feature>
<dbReference type="OrthoDB" id="6625206at2759"/>
<keyword evidence="2" id="KW-1003">Cell membrane</keyword>
<keyword evidence="9 10" id="KW-0807">Transducer</keyword>
<name>A0A6A4ISW6_APOLU</name>
<keyword evidence="12" id="KW-1185">Reference proteome</keyword>
<dbReference type="GO" id="GO:0004984">
    <property type="term" value="F:olfactory receptor activity"/>
    <property type="evidence" value="ECO:0007669"/>
    <property type="project" value="InterPro"/>
</dbReference>
<reference evidence="11" key="1">
    <citation type="journal article" date="2021" name="Mol. Ecol. Resour.">
        <title>Apolygus lucorum genome provides insights into omnivorousness and mesophyll feeding.</title>
        <authorList>
            <person name="Liu Y."/>
            <person name="Liu H."/>
            <person name="Wang H."/>
            <person name="Huang T."/>
            <person name="Liu B."/>
            <person name="Yang B."/>
            <person name="Yin L."/>
            <person name="Li B."/>
            <person name="Zhang Y."/>
            <person name="Zhang S."/>
            <person name="Jiang F."/>
            <person name="Zhang X."/>
            <person name="Ren Y."/>
            <person name="Wang B."/>
            <person name="Wang S."/>
            <person name="Lu Y."/>
            <person name="Wu K."/>
            <person name="Fan W."/>
            <person name="Wang G."/>
        </authorList>
    </citation>
    <scope>NUCLEOTIDE SEQUENCE</scope>
    <source>
        <strain evidence="11">12Hb</strain>
    </source>
</reference>
<keyword evidence="7 10" id="KW-0472">Membrane</keyword>
<evidence type="ECO:0000256" key="10">
    <source>
        <dbReference type="RuleBase" id="RU351113"/>
    </source>
</evidence>
<evidence type="ECO:0000313" key="11">
    <source>
        <dbReference type="EMBL" id="KAF6199616.1"/>
    </source>
</evidence>
<accession>A0A6A4ISW6</accession>
<evidence type="ECO:0000256" key="2">
    <source>
        <dbReference type="ARBA" id="ARBA00022475"/>
    </source>
</evidence>
<dbReference type="AlphaFoldDB" id="A0A6A4ISW6"/>
<dbReference type="PANTHER" id="PTHR21137:SF35">
    <property type="entry name" value="ODORANT RECEPTOR 19A-RELATED"/>
    <property type="match status" value="1"/>
</dbReference>
<evidence type="ECO:0000256" key="6">
    <source>
        <dbReference type="ARBA" id="ARBA00022989"/>
    </source>
</evidence>